<feature type="compositionally biased region" description="Low complexity" evidence="1">
    <location>
        <begin position="621"/>
        <end position="634"/>
    </location>
</feature>
<dbReference type="OrthoDB" id="515401at2759"/>
<proteinExistence type="predicted"/>
<dbReference type="InterPro" id="IPR013860">
    <property type="entry name" value="AreA_GATA"/>
</dbReference>
<reference evidence="3 4" key="1">
    <citation type="submission" date="2019-02" db="EMBL/GenBank/DDBJ databases">
        <title>Genome sequencing of the rare red list fungi Hericium alpestre (H. flagellum).</title>
        <authorList>
            <person name="Buettner E."/>
            <person name="Kellner H."/>
        </authorList>
    </citation>
    <scope>NUCLEOTIDE SEQUENCE [LARGE SCALE GENOMIC DNA]</scope>
    <source>
        <strain evidence="3 4">DSM 108284</strain>
    </source>
</reference>
<feature type="compositionally biased region" description="Basic and acidic residues" evidence="1">
    <location>
        <begin position="224"/>
        <end position="235"/>
    </location>
</feature>
<feature type="non-terminal residue" evidence="3">
    <location>
        <position position="914"/>
    </location>
</feature>
<feature type="region of interest" description="Disordered" evidence="1">
    <location>
        <begin position="311"/>
        <end position="340"/>
    </location>
</feature>
<feature type="compositionally biased region" description="Polar residues" evidence="1">
    <location>
        <begin position="160"/>
        <end position="173"/>
    </location>
</feature>
<feature type="compositionally biased region" description="Low complexity" evidence="1">
    <location>
        <begin position="45"/>
        <end position="75"/>
    </location>
</feature>
<feature type="region of interest" description="Disordered" evidence="1">
    <location>
        <begin position="417"/>
        <end position="518"/>
    </location>
</feature>
<feature type="compositionally biased region" description="Acidic residues" evidence="1">
    <location>
        <begin position="434"/>
        <end position="444"/>
    </location>
</feature>
<feature type="compositionally biased region" description="Basic and acidic residues" evidence="1">
    <location>
        <begin position="698"/>
        <end position="709"/>
    </location>
</feature>
<feature type="region of interest" description="Disordered" evidence="1">
    <location>
        <begin position="865"/>
        <end position="914"/>
    </location>
</feature>
<feature type="region of interest" description="Disordered" evidence="1">
    <location>
        <begin position="780"/>
        <end position="805"/>
    </location>
</feature>
<keyword evidence="4" id="KW-1185">Reference proteome</keyword>
<feature type="region of interest" description="Disordered" evidence="1">
    <location>
        <begin position="678"/>
        <end position="722"/>
    </location>
</feature>
<feature type="region of interest" description="Disordered" evidence="1">
    <location>
        <begin position="125"/>
        <end position="256"/>
    </location>
</feature>
<comment type="caution">
    <text evidence="3">The sequence shown here is derived from an EMBL/GenBank/DDBJ whole genome shotgun (WGS) entry which is preliminary data.</text>
</comment>
<feature type="compositionally biased region" description="Polar residues" evidence="1">
    <location>
        <begin position="782"/>
        <end position="805"/>
    </location>
</feature>
<dbReference type="Pfam" id="PF08550">
    <property type="entry name" value="GATA_AreA"/>
    <property type="match status" value="1"/>
</dbReference>
<feature type="region of interest" description="Disordered" evidence="1">
    <location>
        <begin position="275"/>
        <end position="294"/>
    </location>
</feature>
<feature type="compositionally biased region" description="Low complexity" evidence="1">
    <location>
        <begin position="278"/>
        <end position="293"/>
    </location>
</feature>
<sequence length="914" mass="96926">MEFSTAPSQGLADDPVQSRWSPAARPTVNTAVAGLGPSSTAAERSPLPTSSLSLSSHSSPWTQSLSLASPDPSASFMYPQAASRPAASPDPTSAQSSIPTSNNNDWGNIFSAPLNPAVFAQLAASGVLGPPPSVGGPSSMPSTAHAPNYRPAHPRELNHNRSPQSHSTSSSYATPDPAGFHKLSGQPFATAGAGPSSKGKSHSISVANFTPIHPRGSGSTAYAHAERKPRSHDVSTTHSRQTSSGSGAAPHHAFSPDTPLDYNFDFNFTSERSNAGLPPSLWMSPTSTSPSTPGIEPYAFQSLAISRNTSIAESSATSPLSGQAPPASSKRGRRGDARLDGSSSLLSEMFSDELFPGQHAADQCAKAGIFDPKRLQKEDPLATQVWKMYARTKANLPHAQRMENLTWRMMALALKKKKDEEAEGAKAAVKTEGEEGEGDKEDSEGDTRGRRVDKGKTVSVVGFDGKNQDGTEEDDEIVPMDWRAMSRSRSRAPMDWRAASRSRSRPPPTAPPFEHPFADSNRLLFPSLDSPSASASAISDMLPHRRHQDGHFAVPTYALSSTPSIPISHPSQSGRHSPSMNQFSLAAVYENTAHQHNPSDHVAIGPPSSSRYPYVDDSHSSFHPSAHPSSLPSHGIHGMSRTPTTNAPPPDKPSFPKHVRKTSFDHTVSKDGILAGIIGRHQVNGKPLPPESLIGTKRRADAPHAESMLRADPPSVHASPIAPHQDLTQRFPSRAGPSYSQQFNNFNFLDPYFDFNGAAASLPNDFSVLSTSEETARPGYADQTSLHGANNYSPTGSSPHAQSERLSAGALAASAAVAENYAHLSAASLGGVDDSGLEYQHLMNLVLSNMDNTALSHHPYTHVDPTQILPADHNGDGTFASLHPSPSSDGFNGFNSSNAASPEPHNRSSASNAS</sequence>
<name>A0A4Y9ZRD3_9AGAM</name>
<dbReference type="STRING" id="135208.A0A4Y9ZRD3"/>
<feature type="compositionally biased region" description="Basic and acidic residues" evidence="1">
    <location>
        <begin position="445"/>
        <end position="456"/>
    </location>
</feature>
<evidence type="ECO:0000259" key="2">
    <source>
        <dbReference type="Pfam" id="PF08550"/>
    </source>
</evidence>
<dbReference type="AlphaFoldDB" id="A0A4Y9ZRD3"/>
<feature type="domain" description="Nitrogen regulatory protein areA GATA-like" evidence="2">
    <location>
        <begin position="385"/>
        <end position="411"/>
    </location>
</feature>
<dbReference type="EMBL" id="SFCI01000914">
    <property type="protein sequence ID" value="TFY77446.1"/>
    <property type="molecule type" value="Genomic_DNA"/>
</dbReference>
<dbReference type="Proteomes" id="UP000298061">
    <property type="component" value="Unassembled WGS sequence"/>
</dbReference>
<feature type="region of interest" description="Disordered" evidence="1">
    <location>
        <begin position="1"/>
        <end position="110"/>
    </location>
</feature>
<feature type="compositionally biased region" description="Polar residues" evidence="1">
    <location>
        <begin position="236"/>
        <end position="246"/>
    </location>
</feature>
<feature type="compositionally biased region" description="Polar residues" evidence="1">
    <location>
        <begin position="90"/>
        <end position="106"/>
    </location>
</feature>
<feature type="compositionally biased region" description="Low complexity" evidence="1">
    <location>
        <begin position="885"/>
        <end position="898"/>
    </location>
</feature>
<evidence type="ECO:0000256" key="1">
    <source>
        <dbReference type="SAM" id="MobiDB-lite"/>
    </source>
</evidence>
<evidence type="ECO:0000313" key="4">
    <source>
        <dbReference type="Proteomes" id="UP000298061"/>
    </source>
</evidence>
<evidence type="ECO:0000313" key="3">
    <source>
        <dbReference type="EMBL" id="TFY77446.1"/>
    </source>
</evidence>
<organism evidence="3 4">
    <name type="scientific">Hericium alpestre</name>
    <dbReference type="NCBI Taxonomy" id="135208"/>
    <lineage>
        <taxon>Eukaryota</taxon>
        <taxon>Fungi</taxon>
        <taxon>Dikarya</taxon>
        <taxon>Basidiomycota</taxon>
        <taxon>Agaricomycotina</taxon>
        <taxon>Agaricomycetes</taxon>
        <taxon>Russulales</taxon>
        <taxon>Hericiaceae</taxon>
        <taxon>Hericium</taxon>
    </lineage>
</organism>
<feature type="region of interest" description="Disordered" evidence="1">
    <location>
        <begin position="607"/>
        <end position="659"/>
    </location>
</feature>
<gene>
    <name evidence="3" type="ORF">EWM64_g6568</name>
</gene>
<protein>
    <recommendedName>
        <fullName evidence="2">Nitrogen regulatory protein areA GATA-like domain-containing protein</fullName>
    </recommendedName>
</protein>
<accession>A0A4Y9ZRD3</accession>
<feature type="compositionally biased region" description="Polar residues" evidence="1">
    <location>
        <begin position="311"/>
        <end position="321"/>
    </location>
</feature>
<feature type="compositionally biased region" description="Pro residues" evidence="1">
    <location>
        <begin position="505"/>
        <end position="514"/>
    </location>
</feature>
<feature type="compositionally biased region" description="Basic and acidic residues" evidence="1">
    <location>
        <begin position="417"/>
        <end position="433"/>
    </location>
</feature>